<proteinExistence type="predicted"/>
<reference evidence="2 3" key="1">
    <citation type="journal article" date="2022" name="Nat. Ecol. Evol.">
        <title>A masculinizing supergene underlies an exaggerated male reproductive morph in a spider.</title>
        <authorList>
            <person name="Hendrickx F."/>
            <person name="De Corte Z."/>
            <person name="Sonet G."/>
            <person name="Van Belleghem S.M."/>
            <person name="Kostlbacher S."/>
            <person name="Vangestel C."/>
        </authorList>
    </citation>
    <scope>NUCLEOTIDE SEQUENCE [LARGE SCALE GENOMIC DNA]</scope>
    <source>
        <strain evidence="2">W744_W776</strain>
    </source>
</reference>
<feature type="region of interest" description="Disordered" evidence="1">
    <location>
        <begin position="27"/>
        <end position="46"/>
    </location>
</feature>
<sequence length="73" mass="7918">MSSISKPLAVGGVTPTSRAVCVGRKRPQVSRAGDAAPQGSSSLAAPKHPFRRQKRCYDYYTANLLVNCFLYDT</sequence>
<evidence type="ECO:0000256" key="1">
    <source>
        <dbReference type="SAM" id="MobiDB-lite"/>
    </source>
</evidence>
<dbReference type="EMBL" id="JAFNEN010000058">
    <property type="protein sequence ID" value="KAG8197133.1"/>
    <property type="molecule type" value="Genomic_DNA"/>
</dbReference>
<gene>
    <name evidence="2" type="ORF">JTE90_011296</name>
</gene>
<dbReference type="Proteomes" id="UP000827092">
    <property type="component" value="Unassembled WGS sequence"/>
</dbReference>
<accession>A0AAV6VN40</accession>
<dbReference type="AlphaFoldDB" id="A0AAV6VN40"/>
<comment type="caution">
    <text evidence="2">The sequence shown here is derived from an EMBL/GenBank/DDBJ whole genome shotgun (WGS) entry which is preliminary data.</text>
</comment>
<evidence type="ECO:0000313" key="3">
    <source>
        <dbReference type="Proteomes" id="UP000827092"/>
    </source>
</evidence>
<organism evidence="2 3">
    <name type="scientific">Oedothorax gibbosus</name>
    <dbReference type="NCBI Taxonomy" id="931172"/>
    <lineage>
        <taxon>Eukaryota</taxon>
        <taxon>Metazoa</taxon>
        <taxon>Ecdysozoa</taxon>
        <taxon>Arthropoda</taxon>
        <taxon>Chelicerata</taxon>
        <taxon>Arachnida</taxon>
        <taxon>Araneae</taxon>
        <taxon>Araneomorphae</taxon>
        <taxon>Entelegynae</taxon>
        <taxon>Araneoidea</taxon>
        <taxon>Linyphiidae</taxon>
        <taxon>Erigoninae</taxon>
        <taxon>Oedothorax</taxon>
    </lineage>
</organism>
<protein>
    <submittedName>
        <fullName evidence="2">Uncharacterized protein</fullName>
    </submittedName>
</protein>
<keyword evidence="3" id="KW-1185">Reference proteome</keyword>
<evidence type="ECO:0000313" key="2">
    <source>
        <dbReference type="EMBL" id="KAG8197133.1"/>
    </source>
</evidence>
<name>A0AAV6VN40_9ARAC</name>